<reference evidence="3" key="2">
    <citation type="submission" date="2020-09" db="EMBL/GenBank/DDBJ databases">
        <authorList>
            <person name="Sun Q."/>
            <person name="Zhou Y."/>
        </authorList>
    </citation>
    <scope>NUCLEOTIDE SEQUENCE</scope>
    <source>
        <strain evidence="3">CGMCC 1.15725</strain>
    </source>
</reference>
<evidence type="ECO:0000313" key="3">
    <source>
        <dbReference type="EMBL" id="GGF30313.1"/>
    </source>
</evidence>
<reference evidence="3" key="1">
    <citation type="journal article" date="2014" name="Int. J. Syst. Evol. Microbiol.">
        <title>Complete genome sequence of Corynebacterium casei LMG S-19264T (=DSM 44701T), isolated from a smear-ripened cheese.</title>
        <authorList>
            <consortium name="US DOE Joint Genome Institute (JGI-PGF)"/>
            <person name="Walter F."/>
            <person name="Albersmeier A."/>
            <person name="Kalinowski J."/>
            <person name="Ruckert C."/>
        </authorList>
    </citation>
    <scope>NUCLEOTIDE SEQUENCE</scope>
    <source>
        <strain evidence="3">CGMCC 1.15725</strain>
    </source>
</reference>
<dbReference type="AlphaFoldDB" id="A0A8J3E3H5"/>
<dbReference type="Proteomes" id="UP000646365">
    <property type="component" value="Unassembled WGS sequence"/>
</dbReference>
<dbReference type="InterPro" id="IPR050300">
    <property type="entry name" value="GDXG_lipolytic_enzyme"/>
</dbReference>
<dbReference type="RefSeq" id="WP_189049143.1">
    <property type="nucleotide sequence ID" value="NZ_BMJQ01000011.1"/>
</dbReference>
<accession>A0A8J3E3H5</accession>
<dbReference type="SUPFAM" id="SSF53474">
    <property type="entry name" value="alpha/beta-Hydrolases"/>
    <property type="match status" value="1"/>
</dbReference>
<feature type="domain" description="BD-FAE-like" evidence="2">
    <location>
        <begin position="69"/>
        <end position="156"/>
    </location>
</feature>
<comment type="caution">
    <text evidence="3">The sequence shown here is derived from an EMBL/GenBank/DDBJ whole genome shotgun (WGS) entry which is preliminary data.</text>
</comment>
<dbReference type="Pfam" id="PF20434">
    <property type="entry name" value="BD-FAE"/>
    <property type="match status" value="1"/>
</dbReference>
<dbReference type="InterPro" id="IPR049492">
    <property type="entry name" value="BD-FAE-like_dom"/>
</dbReference>
<dbReference type="PANTHER" id="PTHR48081:SF33">
    <property type="entry name" value="KYNURENINE FORMAMIDASE"/>
    <property type="match status" value="1"/>
</dbReference>
<gene>
    <name evidence="3" type="ORF">GCM10011611_40500</name>
</gene>
<keyword evidence="1" id="KW-0378">Hydrolase</keyword>
<name>A0A8J3E3H5_9PROT</name>
<dbReference type="InterPro" id="IPR029058">
    <property type="entry name" value="AB_hydrolase_fold"/>
</dbReference>
<dbReference type="EMBL" id="BMJQ01000011">
    <property type="protein sequence ID" value="GGF30313.1"/>
    <property type="molecule type" value="Genomic_DNA"/>
</dbReference>
<dbReference type="PANTHER" id="PTHR48081">
    <property type="entry name" value="AB HYDROLASE SUPERFAMILY PROTEIN C4A8.06C"/>
    <property type="match status" value="1"/>
</dbReference>
<proteinExistence type="predicted"/>
<dbReference type="Gene3D" id="3.40.50.1820">
    <property type="entry name" value="alpha/beta hydrolase"/>
    <property type="match status" value="1"/>
</dbReference>
<keyword evidence="4" id="KW-1185">Reference proteome</keyword>
<protein>
    <recommendedName>
        <fullName evidence="2">BD-FAE-like domain-containing protein</fullName>
    </recommendedName>
</protein>
<organism evidence="3 4">
    <name type="scientific">Aliidongia dinghuensis</name>
    <dbReference type="NCBI Taxonomy" id="1867774"/>
    <lineage>
        <taxon>Bacteria</taxon>
        <taxon>Pseudomonadati</taxon>
        <taxon>Pseudomonadota</taxon>
        <taxon>Alphaproteobacteria</taxon>
        <taxon>Rhodospirillales</taxon>
        <taxon>Dongiaceae</taxon>
        <taxon>Aliidongia</taxon>
    </lineage>
</organism>
<evidence type="ECO:0000256" key="1">
    <source>
        <dbReference type="ARBA" id="ARBA00022801"/>
    </source>
</evidence>
<sequence length="273" mass="29728">MSLYRGMDREALDRAYNNSAAVPDAAALMADFVKRSATVYESFDVKRDLAYGTAPRQRLDWFPGPKLGAPTLAFIHGGYWQSRTKEEFAHVAAGPLARGFNVALIEYTLAPEARIGAIMNEIGQAVEFLAAHLAEWGADPKRLCLSGHSAGGHLATCFRGHPAVALVLGISGLYDLEPIQLCYLNDKLDLTPQEVEQYSPDRYARRGARTLLTVGSAELPELVRQTTDYARLLMRCGAAVTLIAAPGHNHFTVLDLIALPDGRALEMVAKAFS</sequence>
<evidence type="ECO:0000313" key="4">
    <source>
        <dbReference type="Proteomes" id="UP000646365"/>
    </source>
</evidence>
<dbReference type="GO" id="GO:0016787">
    <property type="term" value="F:hydrolase activity"/>
    <property type="evidence" value="ECO:0007669"/>
    <property type="project" value="UniProtKB-KW"/>
</dbReference>
<evidence type="ECO:0000259" key="2">
    <source>
        <dbReference type="Pfam" id="PF20434"/>
    </source>
</evidence>